<evidence type="ECO:0000313" key="13">
    <source>
        <dbReference type="EMBL" id="KAF2022282.1"/>
    </source>
</evidence>
<dbReference type="RefSeq" id="XP_033390621.1">
    <property type="nucleotide sequence ID" value="XM_033525688.1"/>
</dbReference>
<evidence type="ECO:0000256" key="7">
    <source>
        <dbReference type="ARBA" id="ARBA00047919"/>
    </source>
</evidence>
<dbReference type="PROSITE" id="PS50006">
    <property type="entry name" value="FHA_DOMAIN"/>
    <property type="match status" value="1"/>
</dbReference>
<protein>
    <recommendedName>
        <fullName evidence="2">mitogen-activated protein kinase</fullName>
        <ecNumber evidence="2">2.7.11.24</ecNumber>
    </recommendedName>
</protein>
<reference evidence="13" key="1">
    <citation type="journal article" date="2020" name="Stud. Mycol.">
        <title>101 Dothideomycetes genomes: a test case for predicting lifestyles and emergence of pathogens.</title>
        <authorList>
            <person name="Haridas S."/>
            <person name="Albert R."/>
            <person name="Binder M."/>
            <person name="Bloem J."/>
            <person name="Labutti K."/>
            <person name="Salamov A."/>
            <person name="Andreopoulos B."/>
            <person name="Baker S."/>
            <person name="Barry K."/>
            <person name="Bills G."/>
            <person name="Bluhm B."/>
            <person name="Cannon C."/>
            <person name="Castanera R."/>
            <person name="Culley D."/>
            <person name="Daum C."/>
            <person name="Ezra D."/>
            <person name="Gonzalez J."/>
            <person name="Henrissat B."/>
            <person name="Kuo A."/>
            <person name="Liang C."/>
            <person name="Lipzen A."/>
            <person name="Lutzoni F."/>
            <person name="Magnuson J."/>
            <person name="Mondo S."/>
            <person name="Nolan M."/>
            <person name="Ohm R."/>
            <person name="Pangilinan J."/>
            <person name="Park H.-J."/>
            <person name="Ramirez L."/>
            <person name="Alfaro M."/>
            <person name="Sun H."/>
            <person name="Tritt A."/>
            <person name="Yoshinaga Y."/>
            <person name="Zwiers L.-H."/>
            <person name="Turgeon B."/>
            <person name="Goodwin S."/>
            <person name="Spatafora J."/>
            <person name="Crous P."/>
            <person name="Grigoriev I."/>
        </authorList>
    </citation>
    <scope>NUCLEOTIDE SEQUENCE</scope>
    <source>
        <strain evidence="13">CBS 175.79</strain>
    </source>
</reference>
<evidence type="ECO:0000256" key="4">
    <source>
        <dbReference type="ARBA" id="ARBA00022741"/>
    </source>
</evidence>
<evidence type="ECO:0000256" key="3">
    <source>
        <dbReference type="ARBA" id="ARBA00022679"/>
    </source>
</evidence>
<evidence type="ECO:0000313" key="14">
    <source>
        <dbReference type="Proteomes" id="UP000799778"/>
    </source>
</evidence>
<evidence type="ECO:0000256" key="6">
    <source>
        <dbReference type="ARBA" id="ARBA00022840"/>
    </source>
</evidence>
<dbReference type="AlphaFoldDB" id="A0A6A5Y9M3"/>
<dbReference type="SUPFAM" id="SSF56112">
    <property type="entry name" value="Protein kinase-like (PK-like)"/>
    <property type="match status" value="1"/>
</dbReference>
<feature type="domain" description="FHA" evidence="11">
    <location>
        <begin position="61"/>
        <end position="104"/>
    </location>
</feature>
<organism evidence="13 14">
    <name type="scientific">Aaosphaeria arxii CBS 175.79</name>
    <dbReference type="NCBI Taxonomy" id="1450172"/>
    <lineage>
        <taxon>Eukaryota</taxon>
        <taxon>Fungi</taxon>
        <taxon>Dikarya</taxon>
        <taxon>Ascomycota</taxon>
        <taxon>Pezizomycotina</taxon>
        <taxon>Dothideomycetes</taxon>
        <taxon>Pleosporomycetidae</taxon>
        <taxon>Pleosporales</taxon>
        <taxon>Pleosporales incertae sedis</taxon>
        <taxon>Aaosphaeria</taxon>
    </lineage>
</organism>
<feature type="binding site" evidence="9">
    <location>
        <position position="238"/>
    </location>
    <ligand>
        <name>ATP</name>
        <dbReference type="ChEBI" id="CHEBI:30616"/>
    </ligand>
</feature>
<evidence type="ECO:0000259" key="11">
    <source>
        <dbReference type="PROSITE" id="PS50006"/>
    </source>
</evidence>
<gene>
    <name evidence="13" type="ORF">BU24DRAFT_405162</name>
</gene>
<feature type="domain" description="Protein kinase" evidence="12">
    <location>
        <begin position="209"/>
        <end position="476"/>
    </location>
</feature>
<keyword evidence="3" id="KW-0808">Transferase</keyword>
<dbReference type="SUPFAM" id="SSF49879">
    <property type="entry name" value="SMAD/FHA domain"/>
    <property type="match status" value="1"/>
</dbReference>
<keyword evidence="5 13" id="KW-0418">Kinase</keyword>
<dbReference type="InterPro" id="IPR000719">
    <property type="entry name" value="Prot_kinase_dom"/>
</dbReference>
<dbReference type="InterPro" id="IPR008984">
    <property type="entry name" value="SMAD_FHA_dom_sf"/>
</dbReference>
<accession>A0A6A5Y9M3</accession>
<evidence type="ECO:0000256" key="5">
    <source>
        <dbReference type="ARBA" id="ARBA00022777"/>
    </source>
</evidence>
<keyword evidence="4 9" id="KW-0547">Nucleotide-binding</keyword>
<dbReference type="Pfam" id="PF00069">
    <property type="entry name" value="Pkinase"/>
    <property type="match status" value="1"/>
</dbReference>
<dbReference type="EC" id="2.7.11.24" evidence="2"/>
<name>A0A6A5Y9M3_9PLEO</name>
<evidence type="ECO:0000259" key="12">
    <source>
        <dbReference type="PROSITE" id="PS50011"/>
    </source>
</evidence>
<evidence type="ECO:0000256" key="8">
    <source>
        <dbReference type="ARBA" id="ARBA00048130"/>
    </source>
</evidence>
<dbReference type="OrthoDB" id="4062651at2759"/>
<dbReference type="EMBL" id="ML978066">
    <property type="protein sequence ID" value="KAF2022282.1"/>
    <property type="molecule type" value="Genomic_DNA"/>
</dbReference>
<dbReference type="Gene3D" id="1.10.510.10">
    <property type="entry name" value="Transferase(Phosphotransferase) domain 1"/>
    <property type="match status" value="1"/>
</dbReference>
<dbReference type="GeneID" id="54283085"/>
<comment type="catalytic activity">
    <reaction evidence="7">
        <text>L-threonyl-[protein] + ATP = O-phospho-L-threonyl-[protein] + ADP + H(+)</text>
        <dbReference type="Rhea" id="RHEA:46608"/>
        <dbReference type="Rhea" id="RHEA-COMP:11060"/>
        <dbReference type="Rhea" id="RHEA-COMP:11605"/>
        <dbReference type="ChEBI" id="CHEBI:15378"/>
        <dbReference type="ChEBI" id="CHEBI:30013"/>
        <dbReference type="ChEBI" id="CHEBI:30616"/>
        <dbReference type="ChEBI" id="CHEBI:61977"/>
        <dbReference type="ChEBI" id="CHEBI:456216"/>
        <dbReference type="EC" id="2.7.11.24"/>
    </reaction>
    <physiologicalReaction direction="left-to-right" evidence="7">
        <dbReference type="Rhea" id="RHEA:46609"/>
    </physiologicalReaction>
</comment>
<dbReference type="GO" id="GO:0004707">
    <property type="term" value="F:MAP kinase activity"/>
    <property type="evidence" value="ECO:0007669"/>
    <property type="project" value="UniProtKB-EC"/>
</dbReference>
<dbReference type="PANTHER" id="PTHR48016">
    <property type="entry name" value="MAP KINASE KINASE KINASE SSK2-RELATED-RELATED"/>
    <property type="match status" value="1"/>
</dbReference>
<comment type="catalytic activity">
    <reaction evidence="8">
        <text>L-seryl-[protein] + ATP = O-phospho-L-seryl-[protein] + ADP + H(+)</text>
        <dbReference type="Rhea" id="RHEA:17989"/>
        <dbReference type="Rhea" id="RHEA-COMP:9863"/>
        <dbReference type="Rhea" id="RHEA-COMP:11604"/>
        <dbReference type="ChEBI" id="CHEBI:15378"/>
        <dbReference type="ChEBI" id="CHEBI:29999"/>
        <dbReference type="ChEBI" id="CHEBI:30616"/>
        <dbReference type="ChEBI" id="CHEBI:83421"/>
        <dbReference type="ChEBI" id="CHEBI:456216"/>
        <dbReference type="EC" id="2.7.11.24"/>
    </reaction>
    <physiologicalReaction direction="left-to-right" evidence="8">
        <dbReference type="Rhea" id="RHEA:17990"/>
    </physiologicalReaction>
</comment>
<keyword evidence="6 9" id="KW-0067">ATP-binding</keyword>
<evidence type="ECO:0000256" key="1">
    <source>
        <dbReference type="ARBA" id="ARBA00005575"/>
    </source>
</evidence>
<dbReference type="PANTHER" id="PTHR48016:SF56">
    <property type="entry name" value="MAPKK KINASE"/>
    <property type="match status" value="1"/>
</dbReference>
<dbReference type="SMART" id="SM00220">
    <property type="entry name" value="S_TKc"/>
    <property type="match status" value="1"/>
</dbReference>
<keyword evidence="14" id="KW-1185">Reference proteome</keyword>
<dbReference type="PROSITE" id="PS00108">
    <property type="entry name" value="PROTEIN_KINASE_ST"/>
    <property type="match status" value="1"/>
</dbReference>
<dbReference type="InterPro" id="IPR011009">
    <property type="entry name" value="Kinase-like_dom_sf"/>
</dbReference>
<dbReference type="PROSITE" id="PS50011">
    <property type="entry name" value="PROTEIN_KINASE_DOM"/>
    <property type="match status" value="1"/>
</dbReference>
<evidence type="ECO:0000256" key="2">
    <source>
        <dbReference type="ARBA" id="ARBA00012411"/>
    </source>
</evidence>
<proteinExistence type="inferred from homology"/>
<comment type="similarity">
    <text evidence="1">Belongs to the protein kinase superfamily. CAMK Ser/Thr protein kinase family. CHEK2 subfamily.</text>
</comment>
<evidence type="ECO:0000256" key="9">
    <source>
        <dbReference type="PROSITE-ProRule" id="PRU10141"/>
    </source>
</evidence>
<dbReference type="InterPro" id="IPR000253">
    <property type="entry name" value="FHA_dom"/>
</dbReference>
<dbReference type="InterPro" id="IPR050538">
    <property type="entry name" value="MAP_kinase_kinase_kinase"/>
</dbReference>
<evidence type="ECO:0000256" key="10">
    <source>
        <dbReference type="RuleBase" id="RU000304"/>
    </source>
</evidence>
<dbReference type="InterPro" id="IPR008271">
    <property type="entry name" value="Ser/Thr_kinase_AS"/>
</dbReference>
<dbReference type="Proteomes" id="UP000799778">
    <property type="component" value="Unassembled WGS sequence"/>
</dbReference>
<dbReference type="InterPro" id="IPR017441">
    <property type="entry name" value="Protein_kinase_ATP_BS"/>
</dbReference>
<keyword evidence="10" id="KW-0723">Serine/threonine-protein kinase</keyword>
<dbReference type="GO" id="GO:0005524">
    <property type="term" value="F:ATP binding"/>
    <property type="evidence" value="ECO:0007669"/>
    <property type="project" value="UniProtKB-UniRule"/>
</dbReference>
<dbReference type="PROSITE" id="PS00107">
    <property type="entry name" value="PROTEIN_KINASE_ATP"/>
    <property type="match status" value="1"/>
</dbReference>
<dbReference type="CDD" id="cd00060">
    <property type="entry name" value="FHA"/>
    <property type="match status" value="1"/>
</dbReference>
<sequence>MARPDPHPLAIFSLCPYSENEGAMLCINHPENLHNVSRQQKGGYGLDVGFHLPGSSSGTLATLGRGIGVDIYLAGSAISRIQCTFEIDLNTGFIMLSDRSSTGSTQVFGNDALPFERERHQRRILVQANLNTRIGIGGVRHDLIQFELMWHQDPMQITTIIKQNHIILRSVATNPRVARTEDEPPTELPSQRETRLHTPGQLPAIMRYVTVGHKLGEGAFGTVHQAIDVDSGNIMAVKVIKRPKGLQQQAHWKNLLRREIEILSQLNHPHIVDYITSQHWNEPQVEIFMGLKEGTLQSLIECGSFQPFVIANIVLPQMLQALDCIASNRIVHRDVKPENILYVTDPNDRSQILFQLGDFGLAKYIVDPASFAGSRIFMAPEMFQGGSNTTKLDIWSLFVTMMWTLDTQGFRQNQTYYQSQPETTVQRLIYLRDEEITFSYFNGADERIDSPLFFAATLTVWDDNLKNTHRLIKPQI</sequence>